<proteinExistence type="predicted"/>
<feature type="compositionally biased region" description="Basic and acidic residues" evidence="1">
    <location>
        <begin position="1095"/>
        <end position="1116"/>
    </location>
</feature>
<dbReference type="Proteomes" id="UP000703269">
    <property type="component" value="Unassembled WGS sequence"/>
</dbReference>
<reference evidence="2 3" key="1">
    <citation type="submission" date="2021-08" db="EMBL/GenBank/DDBJ databases">
        <title>Draft Genome Sequence of Phanerochaete sordida strain YK-624.</title>
        <authorList>
            <person name="Mori T."/>
            <person name="Dohra H."/>
            <person name="Suzuki T."/>
            <person name="Kawagishi H."/>
            <person name="Hirai H."/>
        </authorList>
    </citation>
    <scope>NUCLEOTIDE SEQUENCE [LARGE SCALE GENOMIC DNA]</scope>
    <source>
        <strain evidence="2 3">YK-624</strain>
    </source>
</reference>
<comment type="caution">
    <text evidence="2">The sequence shown here is derived from an EMBL/GenBank/DDBJ whole genome shotgun (WGS) entry which is preliminary data.</text>
</comment>
<accession>A0A9P3G6W8</accession>
<gene>
    <name evidence="2" type="ORF">PsYK624_052570</name>
</gene>
<protein>
    <submittedName>
        <fullName evidence="2">Uncharacterized protein</fullName>
    </submittedName>
</protein>
<feature type="compositionally biased region" description="Polar residues" evidence="1">
    <location>
        <begin position="1060"/>
        <end position="1076"/>
    </location>
</feature>
<feature type="region of interest" description="Disordered" evidence="1">
    <location>
        <begin position="1050"/>
        <end position="1136"/>
    </location>
</feature>
<feature type="compositionally biased region" description="Polar residues" evidence="1">
    <location>
        <begin position="1121"/>
        <end position="1136"/>
    </location>
</feature>
<evidence type="ECO:0000313" key="2">
    <source>
        <dbReference type="EMBL" id="GJE89162.1"/>
    </source>
</evidence>
<evidence type="ECO:0000256" key="1">
    <source>
        <dbReference type="SAM" id="MobiDB-lite"/>
    </source>
</evidence>
<dbReference type="EMBL" id="BPQB01000011">
    <property type="protein sequence ID" value="GJE89162.1"/>
    <property type="molecule type" value="Genomic_DNA"/>
</dbReference>
<keyword evidence="3" id="KW-1185">Reference proteome</keyword>
<organism evidence="2 3">
    <name type="scientific">Phanerochaete sordida</name>
    <dbReference type="NCBI Taxonomy" id="48140"/>
    <lineage>
        <taxon>Eukaryota</taxon>
        <taxon>Fungi</taxon>
        <taxon>Dikarya</taxon>
        <taxon>Basidiomycota</taxon>
        <taxon>Agaricomycotina</taxon>
        <taxon>Agaricomycetes</taxon>
        <taxon>Polyporales</taxon>
        <taxon>Phanerochaetaceae</taxon>
        <taxon>Phanerochaete</taxon>
    </lineage>
</organism>
<name>A0A9P3G6W8_9APHY</name>
<sequence length="1136" mass="130355">MCIDGNHGPLSVRYITSQLDALYKNAEQCAPHAKGLDYKSAEYESTRYTRALREFAYLTRRAPAGLHENDLFFTATFSEPELKFLCNHTAFIRFKIESGHFNTNYKESLKLGSRADHAKNVTLSPIEIVYQVPLLRSNISGKDEKIGNLAARHLVQMMILSVADAKFVKYDLGQNKLNEDGKDEAFQFYLRHYLHFVQTSGNHVMFDLPDFDDTRYRPHIDYSLIRDKPTDDLRKAIIRDIKLLDKVDAALISQFYNMHWQNACSKRNGPAWGKLELVLASICSDWINGCSLEEHFFINFHSPTVEPLCNQEVILKFNIKELGFFEKAGIDEKVNPKVDLSDKEWSFAFIIKCVKAEGLGVVTLDLDTARFSQFDSEFEKKGALNDEAKKYLALMIKFFSHDYIDIVARFNLHIILGLPLAPDSFGKDYMAEWTETEEGEGDHFTRKHTHAMMWSERIMNTPMYAGCHEVVALSEESINRVLRERLEIVREWHIGNLFKININELKTRLLSNGKAIIYIQANGSVSVRKREKSVKWWTQLFWQRPQKTDQLEEINFDGVTLAYEVDIAKVPHDFLLVQIDKVVQDHYESWTTKYWDYLCTVHKHDHTETTKIWKEAVHLMHFTLNLKSARYVEELSNVTDLGTDDDSLEKLNTIRQYIPEYMAALTYWGHNILHTVPICKVPQLNSPLDLFAFTDVDYRVLTKKDITIETCLNYEAGETDIPLVIIYGVTGGEKLPQFVGTWAAGWMPVGQTAVGTLGVSKDIFLQRYLLNQLKGINAMTTIVPKNVDVVDDIWHVELTTWAQHPTRSQSKVGCEFRKVEVNSLDFLQYEWKYADNWNHQHEGHKEDQLATGEYYLTCNTKNSLIIPTQYDPKGVEFDLRGETIVKVGGTHQGTKWSRSTIGTWGAKIKLDTSNGLKIVVERLPVQVKPINETSTESWTYDPSTLHMQNINLKPDVLDDLIIRELRMVLEASWQYCVMGIQAIKLAAPVITRAGDMICELYLEKDLIRPPMLEITEWVKYRTRWYSDYVENGKLVGQGFGQIWGEYTKDKDGNIDHTPINKRTPNPNPGDNSTANNPDYKPFPNLPETKTPNKTIETKSSDGHHIHKDDGTGHETRPPIYEQSSGPTTTVETNGAK</sequence>
<dbReference type="OrthoDB" id="2786814at2759"/>
<dbReference type="AlphaFoldDB" id="A0A9P3G6W8"/>
<evidence type="ECO:0000313" key="3">
    <source>
        <dbReference type="Proteomes" id="UP000703269"/>
    </source>
</evidence>